<dbReference type="InterPro" id="IPR036397">
    <property type="entry name" value="RNaseH_sf"/>
</dbReference>
<evidence type="ECO:0000259" key="3">
    <source>
        <dbReference type="PROSITE" id="PS50158"/>
    </source>
</evidence>
<evidence type="ECO:0000313" key="7">
    <source>
        <dbReference type="Proteomes" id="UP001152797"/>
    </source>
</evidence>
<dbReference type="GO" id="GO:0008270">
    <property type="term" value="F:zinc ion binding"/>
    <property type="evidence" value="ECO:0007669"/>
    <property type="project" value="UniProtKB-KW"/>
</dbReference>
<dbReference type="InterPro" id="IPR050951">
    <property type="entry name" value="Retrovirus_Pol_polyprotein"/>
</dbReference>
<dbReference type="Gene3D" id="4.10.60.10">
    <property type="entry name" value="Zinc finger, CCHC-type"/>
    <property type="match status" value="1"/>
</dbReference>
<keyword evidence="7" id="KW-1185">Reference proteome</keyword>
<dbReference type="PANTHER" id="PTHR37984:SF5">
    <property type="entry name" value="PROTEIN NYNRIN-LIKE"/>
    <property type="match status" value="1"/>
</dbReference>
<gene>
    <name evidence="5" type="ORF">C1SCF055_LOCUS40011</name>
</gene>
<accession>A0A9P1DT36</accession>
<evidence type="ECO:0000313" key="5">
    <source>
        <dbReference type="EMBL" id="CAI4015165.1"/>
    </source>
</evidence>
<dbReference type="EMBL" id="CAMXCT020006517">
    <property type="protein sequence ID" value="CAL1168540.1"/>
    <property type="molecule type" value="Genomic_DNA"/>
</dbReference>
<comment type="caution">
    <text evidence="5">The sequence shown here is derived from an EMBL/GenBank/DDBJ whole genome shotgun (WGS) entry which is preliminary data.</text>
</comment>
<feature type="region of interest" description="Disordered" evidence="2">
    <location>
        <begin position="397"/>
        <end position="426"/>
    </location>
</feature>
<dbReference type="InterPro" id="IPR001584">
    <property type="entry name" value="Integrase_cat-core"/>
</dbReference>
<name>A0A9P1DT36_9DINO</name>
<feature type="compositionally biased region" description="Acidic residues" evidence="2">
    <location>
        <begin position="1520"/>
        <end position="1529"/>
    </location>
</feature>
<keyword evidence="1" id="KW-0862">Zinc</keyword>
<evidence type="ECO:0000313" key="6">
    <source>
        <dbReference type="EMBL" id="CAL4802477.1"/>
    </source>
</evidence>
<feature type="compositionally biased region" description="Gly residues" evidence="2">
    <location>
        <begin position="408"/>
        <end position="418"/>
    </location>
</feature>
<feature type="region of interest" description="Disordered" evidence="2">
    <location>
        <begin position="1"/>
        <end position="96"/>
    </location>
</feature>
<dbReference type="PANTHER" id="PTHR37984">
    <property type="entry name" value="PROTEIN CBG26694"/>
    <property type="match status" value="1"/>
</dbReference>
<dbReference type="PROSITE" id="PS50158">
    <property type="entry name" value="ZF_CCHC"/>
    <property type="match status" value="1"/>
</dbReference>
<feature type="region of interest" description="Disordered" evidence="2">
    <location>
        <begin position="1518"/>
        <end position="1537"/>
    </location>
</feature>
<proteinExistence type="predicted"/>
<dbReference type="SMART" id="SM00343">
    <property type="entry name" value="ZnF_C2HC"/>
    <property type="match status" value="1"/>
</dbReference>
<dbReference type="Gene3D" id="3.30.420.10">
    <property type="entry name" value="Ribonuclease H-like superfamily/Ribonuclease H"/>
    <property type="match status" value="1"/>
</dbReference>
<dbReference type="Proteomes" id="UP001152797">
    <property type="component" value="Unassembled WGS sequence"/>
</dbReference>
<protein>
    <submittedName>
        <fullName evidence="5">Uncharacterized protein</fullName>
    </submittedName>
</protein>
<reference evidence="6 7" key="2">
    <citation type="submission" date="2024-05" db="EMBL/GenBank/DDBJ databases">
        <authorList>
            <person name="Chen Y."/>
            <person name="Shah S."/>
            <person name="Dougan E. K."/>
            <person name="Thang M."/>
            <person name="Chan C."/>
        </authorList>
    </citation>
    <scope>NUCLEOTIDE SEQUENCE [LARGE SCALE GENOMIC DNA]</scope>
</reference>
<feature type="domain" description="Integrase catalytic" evidence="4">
    <location>
        <begin position="1604"/>
        <end position="1778"/>
    </location>
</feature>
<keyword evidence="1" id="KW-0863">Zinc-finger</keyword>
<dbReference type="InterPro" id="IPR036875">
    <property type="entry name" value="Znf_CCHC_sf"/>
</dbReference>
<dbReference type="EMBL" id="CAMXCT010006517">
    <property type="protein sequence ID" value="CAI4015165.1"/>
    <property type="molecule type" value="Genomic_DNA"/>
</dbReference>
<evidence type="ECO:0000256" key="2">
    <source>
        <dbReference type="SAM" id="MobiDB-lite"/>
    </source>
</evidence>
<evidence type="ECO:0000256" key="1">
    <source>
        <dbReference type="PROSITE-ProRule" id="PRU00047"/>
    </source>
</evidence>
<dbReference type="SUPFAM" id="SSF57756">
    <property type="entry name" value="Retrovirus zinc finger-like domains"/>
    <property type="match status" value="1"/>
</dbReference>
<evidence type="ECO:0000259" key="4">
    <source>
        <dbReference type="PROSITE" id="PS50994"/>
    </source>
</evidence>
<dbReference type="PROSITE" id="PS50994">
    <property type="entry name" value="INTEGRASE"/>
    <property type="match status" value="1"/>
</dbReference>
<dbReference type="GO" id="GO:0003676">
    <property type="term" value="F:nucleic acid binding"/>
    <property type="evidence" value="ECO:0007669"/>
    <property type="project" value="InterPro"/>
</dbReference>
<dbReference type="SUPFAM" id="SSF53098">
    <property type="entry name" value="Ribonuclease H-like"/>
    <property type="match status" value="1"/>
</dbReference>
<feature type="region of interest" description="Disordered" evidence="2">
    <location>
        <begin position="886"/>
        <end position="910"/>
    </location>
</feature>
<keyword evidence="1" id="KW-0479">Metal-binding</keyword>
<organism evidence="5">
    <name type="scientific">Cladocopium goreaui</name>
    <dbReference type="NCBI Taxonomy" id="2562237"/>
    <lineage>
        <taxon>Eukaryota</taxon>
        <taxon>Sar</taxon>
        <taxon>Alveolata</taxon>
        <taxon>Dinophyceae</taxon>
        <taxon>Suessiales</taxon>
        <taxon>Symbiodiniaceae</taxon>
        <taxon>Cladocopium</taxon>
    </lineage>
</organism>
<dbReference type="GO" id="GO:0015074">
    <property type="term" value="P:DNA integration"/>
    <property type="evidence" value="ECO:0007669"/>
    <property type="project" value="InterPro"/>
</dbReference>
<dbReference type="EMBL" id="CAMXCT030006517">
    <property type="protein sequence ID" value="CAL4802477.1"/>
    <property type="molecule type" value="Genomic_DNA"/>
</dbReference>
<feature type="domain" description="CCHC-type" evidence="3">
    <location>
        <begin position="437"/>
        <end position="453"/>
    </location>
</feature>
<dbReference type="OrthoDB" id="775972at2759"/>
<dbReference type="InterPro" id="IPR001878">
    <property type="entry name" value="Znf_CCHC"/>
</dbReference>
<sequence>MASGSGPHPDHGRGEGDGDAPEPEDQPRAGRAWYGAGRSAAEGDGSATASGEHGPQNGVAGHQHQTSGAEAGDPLQVQDPWVPAGRSTAARDSGLVREEAATWQTRSWDNTWNHDQWGAHDWSAGGWRGSDWQWDQWGSSFNTKPDMLDPPTWPGWSHRRLWIQAIRRWNKQTDIPLHRRADRVLRSLGWDLQSDFEHLDDEVLSSTLYLEAIIEVMNAKAGVREDDEKRRAYRQAISENQRLREESLAQYAIRRQKDFRNAANYGVVIPNSLKAMLLKEGAGLSDQNQQNLTALLQGNDEDPDLVARCLSRMDVRSDRLSAYVDDAAREPSYLADTDATSEDDDVFENEEVLQELDKMELNEDQICEVFAVLERKRSWKENKLFKADIRKDRGSFIKDGTNGYPRGQAGGPPAGGVAGRNPSRQGFNRDQLKKISRCRLCQKKGHWAAECPSKKGAGGATAFAYCSASADVSRSAFTFLSVMEVRQAIHQVLYGDDQHGDGGWAFLTLDGGEAVLDIGATQDLIGLSALEDLTKELKKVGLQPVRIDKPVTTPTGIGGSARALYAVLLPISPGGIPGILEMTVLEGNVPPLLSVGFLDFLKASIDLSEDKLVLRTLNLELPMNKISTGHRTISLVKWKGGDFPIPDDVQDKYGLPERAFNISASAFCAYPKSAAAEFVRPQHEEPIQGSISKFSFSHEPNIFSDFHTPQAINFVTDRADSAKYQSCGMIKFVMENTHKPDLWHVHKPDLWHVSSAMMYIKNQSCAAQAIRWAVHSVLTDQPPAPLMESTRDSRAARGWHQLLSAVSAQLETNRVAYKNLARAELRTKFAPGMKLLMHEGHTVGGCLHPSDALINRSNQYARWTVCPKCQARVWYQSLRRGRSSAQGSVQSAATTPPIEPMYLTPKAPPVAPGRTAATLTALNPTEETHQVLEAAMLSFQNQGAQMSMAMQQVGQSLEELARGQAQMLNMMQPNLTPAPKPAATPTSSLHESFHLDAPEAVAWSDVELEGSSPGSLFNPNEMMPNYDNNNHECYIFKYDLGVDHPVCPDYKVVPGVNDQRHSTECPGLEVCPDYEVVPGADDRQRSQVCPGDKVCPGDAVHPGATECDQQLMSSRGTQPVDPTSRPTWVPPFAQHRHQRLANCTSLESEALGDPNWCTIWRRVVTEMGDIIEDSPGPHAALDFATPLDLWVSCWGLPMDFVRLANFSTQEVLPLRLDSEGQVSEKGMYWAVHSDLLSEEVIGFWTEASHDVSSKGEIHRCAQNLCFLAKSTNNGGNRRLDFAELFSPPRVSPLAQQMGLKVDASAVFDLTAGWDVRNKEHRRRFRTFQNERRPKTLMASPECKAFSPLQNINKERMDPEYLRKILTEGQLMWNYSLEAVNTQTVNDDYFGLEHPERASSWKLPQTQRLLRRPDVAVIIFDQYALGLTVAPDGMLSRKTTRIATNNPWLAKRLLQAQCVGGHPHRQLIGGLPALAQEYPPALCRCIAESARDAALGLSPPSFVTEPMVSGEPSWNFPTLAEGEEEEEENEPAVAEPVTGGNIPVVTEAQKRLVRRVHINTGHPPRDRLLRALRAAGALPQVLHYVQHDFDCEICQSRSGPDVRRKAQLPKTFSFNKVLCVDFFYVKWREHQIAVLNMVDLGSGYQVAVRAPVAEGTHGGTPTSEMAWRLLLTTWIRHYGAPQLILCDAGNEFRGFFERSLENMGIFQHVIHPESPWENGKCERHGGWLKSKIDRELTSGRSVVQTLEDLDELLSSLTTTKNTWLNKGGFTPYQLVFGSLPRIPGELLADDELAQHGLRDAFEDPMEVDEAAGEYRRRHQIRERARQLAMQQDSTDAIKAATKAAPHQDRCSAEQLRPALSSEILGKDLASDPALSTLLRQVISGQRAGAVDVAREGPPPGGSGCEPVERQINRYMVLLGHMTTFLNKLRRKSCLFLLVFLHTFHYHLQHLRRAHHLLEGHRPENQPVNLGQPSAQTMLHKEVKNMQNHNFLQFQSKAPGTPIRGLLDRVLRSPRRERSPRRDPTTALTPAEHIDSTNRVAQQIREFDHLSLPQDPSDQAATESVTFWNFLSGLPQTDKKRNDEISLKELSAEEKKLFEESDRLEWEAILQTKAVHVIYGEEAQKIRQQFSDRIVSSRMVRRKKPQPLLHSWKAKSRWCLHGHTDPDTGLLVTYAPTPQTEGIMLFLQTAINHQMTIAFADVKNAFCQSRPMKRQRGPIFAEPCPGLPLPPGALISIDVPVYGLDDAPAEWRATVSDFTVKDLKAERNVVEPCWYNVVDDFIIAALPEHYDKLQKQMQDRFTFGKWEANEAEFAGRHIRCTPEAIYIDQHKYIQEQVHPIALPKGRRQQAKEPVSDDEFTALRSLIYRINWVGRETRPEAAGLASIMASKLKHAKVEDILLVNKFVNYLRSTSDRAIKIWAFDPREMAFVVFSDAGGINTKGSDLLDEEGLPTDSTQGAWLVLATEKLPHGRQKVRATPLAWRSSKLKRKVFSTYGGETQSMLQGVSEVDWLQVMYRDATAHDVALSNWRCSLSPHMLVMKGDCELGGRQQQCSVTDAKSLYDCLLRENPSGKKDRKSALELAIVLRDLQETKSMVRWVPHQKMLVDGLTKEDPLKASDALHQFLKSGVLSLVDVTSELECRKSDPLYRRRSNQASRERLLSEYRENYLQFLTPLVNIVWGDCHETPLDTM</sequence>
<dbReference type="InterPro" id="IPR012337">
    <property type="entry name" value="RNaseH-like_sf"/>
</dbReference>
<reference evidence="5" key="1">
    <citation type="submission" date="2022-10" db="EMBL/GenBank/DDBJ databases">
        <authorList>
            <person name="Chen Y."/>
            <person name="Dougan E. K."/>
            <person name="Chan C."/>
            <person name="Rhodes N."/>
            <person name="Thang M."/>
        </authorList>
    </citation>
    <scope>NUCLEOTIDE SEQUENCE</scope>
</reference>